<keyword evidence="1" id="KW-0175">Coiled coil</keyword>
<evidence type="ECO:0000256" key="1">
    <source>
        <dbReference type="SAM" id="Coils"/>
    </source>
</evidence>
<dbReference type="EMBL" id="NBCO01000010">
    <property type="protein sequence ID" value="ORC90034.1"/>
    <property type="molecule type" value="Genomic_DNA"/>
</dbReference>
<dbReference type="Proteomes" id="UP000192257">
    <property type="component" value="Unassembled WGS sequence"/>
</dbReference>
<dbReference type="GeneID" id="39984573"/>
<organism evidence="2 3">
    <name type="scientific">Trypanosoma theileri</name>
    <dbReference type="NCBI Taxonomy" id="67003"/>
    <lineage>
        <taxon>Eukaryota</taxon>
        <taxon>Discoba</taxon>
        <taxon>Euglenozoa</taxon>
        <taxon>Kinetoplastea</taxon>
        <taxon>Metakinetoplastina</taxon>
        <taxon>Trypanosomatida</taxon>
        <taxon>Trypanosomatidae</taxon>
        <taxon>Trypanosoma</taxon>
    </lineage>
</organism>
<evidence type="ECO:0000313" key="3">
    <source>
        <dbReference type="Proteomes" id="UP000192257"/>
    </source>
</evidence>
<gene>
    <name evidence="2" type="ORF">TM35_000103020</name>
</gene>
<name>A0A1X0NZC3_9TRYP</name>
<reference evidence="2 3" key="1">
    <citation type="submission" date="2017-03" db="EMBL/GenBank/DDBJ databases">
        <title>An alternative strategy for trypanosome survival in the mammalian bloodstream revealed through genome and transcriptome analysis of the ubiquitous bovine parasite Trypanosoma (Megatrypanum) theileri.</title>
        <authorList>
            <person name="Kelly S."/>
            <person name="Ivens A."/>
            <person name="Mott A."/>
            <person name="O'Neill E."/>
            <person name="Emms D."/>
            <person name="Macleod O."/>
            <person name="Voorheis P."/>
            <person name="Matthews J."/>
            <person name="Matthews K."/>
            <person name="Carrington M."/>
        </authorList>
    </citation>
    <scope>NUCLEOTIDE SEQUENCE [LARGE SCALE GENOMIC DNA]</scope>
    <source>
        <strain evidence="2">Edinburgh</strain>
    </source>
</reference>
<dbReference type="VEuPathDB" id="TriTrypDB:TM35_000103020"/>
<protein>
    <submittedName>
        <fullName evidence="2">Uncharacterized protein</fullName>
    </submittedName>
</protein>
<sequence>MSTESELQAKYHAAVERYQAAVQAETAAKKERDEKEALLGETEEGTKQNYLAWAEKHRAEIAFTEKIEQRRDAEYKRDLCYVDCMKYRHGDDSKEAQIAQHRAEFSHTRDFVYSDYCPYWIKWYKLDGKVRWVYYLLKAEGYDNVAEKLRSAREVFCDSIKEGFSGEAFRNAREAALGALDKWERWNDRVAWDKAKPVYDFVLAKWNEFKPKGEKFAEELEETISKCSKQYLTVYPIVSKCKSSALNHLDRKSQTIDDLNDQLDHKDDQIAALKNELHQKSQESKEHRTWIGSLIHTIQTLTNSLCKQVERSDAFQRLTLGEE</sequence>
<proteinExistence type="predicted"/>
<feature type="coiled-coil region" evidence="1">
    <location>
        <begin position="249"/>
        <end position="283"/>
    </location>
</feature>
<dbReference type="AlphaFoldDB" id="A0A1X0NZC3"/>
<accession>A0A1X0NZC3</accession>
<evidence type="ECO:0000313" key="2">
    <source>
        <dbReference type="EMBL" id="ORC90034.1"/>
    </source>
</evidence>
<comment type="caution">
    <text evidence="2">The sequence shown here is derived from an EMBL/GenBank/DDBJ whole genome shotgun (WGS) entry which is preliminary data.</text>
</comment>
<dbReference type="RefSeq" id="XP_028884100.1">
    <property type="nucleotide sequence ID" value="XM_029024793.1"/>
</dbReference>
<keyword evidence="3" id="KW-1185">Reference proteome</keyword>